<evidence type="ECO:0008006" key="4">
    <source>
        <dbReference type="Google" id="ProtNLM"/>
    </source>
</evidence>
<gene>
    <name evidence="2" type="ORF">EV146_103172</name>
</gene>
<protein>
    <recommendedName>
        <fullName evidence="4">ABC-2 type transport system permease protein</fullName>
    </recommendedName>
</protein>
<sequence length="240" mass="26222">MGKILRSELLKLRKSSIWLLIFVSPALSTVIGFAESAEAPHEWMLTLTYMVFTHGLLFLPLLTGVFSAFVCRYEHTGGGWKQLLAMPVSRGKVYLAKLMLVIGLLLATQLLFAGGCILAGLAKGYEPSIPWKMIGTSIFGGLVACLPLAALQLFVSTAWSSFAAPLAINVIFTLPNILVVNSEKYGSYYPWAQPFLAMLPSAESDFGAMNVSLETLLFVIAGSFLLFFASGFTYFLRKEV</sequence>
<dbReference type="PANTHER" id="PTHR37305">
    <property type="entry name" value="INTEGRAL MEMBRANE PROTEIN-RELATED"/>
    <property type="match status" value="1"/>
</dbReference>
<feature type="transmembrane region" description="Helical" evidence="1">
    <location>
        <begin position="162"/>
        <end position="180"/>
    </location>
</feature>
<dbReference type="PANTHER" id="PTHR37305:SF1">
    <property type="entry name" value="MEMBRANE PROTEIN"/>
    <property type="match status" value="1"/>
</dbReference>
<keyword evidence="3" id="KW-1185">Reference proteome</keyword>
<feature type="transmembrane region" description="Helical" evidence="1">
    <location>
        <begin position="133"/>
        <end position="155"/>
    </location>
</feature>
<proteinExistence type="predicted"/>
<evidence type="ECO:0000256" key="1">
    <source>
        <dbReference type="SAM" id="Phobius"/>
    </source>
</evidence>
<dbReference type="CDD" id="cd21809">
    <property type="entry name" value="ABC-2_lan_permease-like"/>
    <property type="match status" value="1"/>
</dbReference>
<dbReference type="Pfam" id="PF12730">
    <property type="entry name" value="ABC2_membrane_4"/>
    <property type="match status" value="1"/>
</dbReference>
<dbReference type="AlphaFoldDB" id="A0A4R2BKJ6"/>
<dbReference type="EMBL" id="SLVV01000003">
    <property type="protein sequence ID" value="TCN26649.1"/>
    <property type="molecule type" value="Genomic_DNA"/>
</dbReference>
<comment type="caution">
    <text evidence="2">The sequence shown here is derived from an EMBL/GenBank/DDBJ whole genome shotgun (WGS) entry which is preliminary data.</text>
</comment>
<dbReference type="RefSeq" id="WP_132003083.1">
    <property type="nucleotide sequence ID" value="NZ_JABUHM010000002.1"/>
</dbReference>
<evidence type="ECO:0000313" key="2">
    <source>
        <dbReference type="EMBL" id="TCN26649.1"/>
    </source>
</evidence>
<name>A0A4R2BKJ6_9BACI</name>
<keyword evidence="1" id="KW-0472">Membrane</keyword>
<dbReference type="Proteomes" id="UP000295689">
    <property type="component" value="Unassembled WGS sequence"/>
</dbReference>
<feature type="transmembrane region" description="Helical" evidence="1">
    <location>
        <begin position="216"/>
        <end position="236"/>
    </location>
</feature>
<reference evidence="2 3" key="1">
    <citation type="journal article" date="2015" name="Stand. Genomic Sci.">
        <title>Genomic Encyclopedia of Bacterial and Archaeal Type Strains, Phase III: the genomes of soil and plant-associated and newly described type strains.</title>
        <authorList>
            <person name="Whitman W.B."/>
            <person name="Woyke T."/>
            <person name="Klenk H.P."/>
            <person name="Zhou Y."/>
            <person name="Lilburn T.G."/>
            <person name="Beck B.J."/>
            <person name="De Vos P."/>
            <person name="Vandamme P."/>
            <person name="Eisen J.A."/>
            <person name="Garrity G."/>
            <person name="Hugenholtz P."/>
            <person name="Kyrpides N.C."/>
        </authorList>
    </citation>
    <scope>NUCLEOTIDE SEQUENCE [LARGE SCALE GENOMIC DNA]</scope>
    <source>
        <strain evidence="2 3">CV53</strain>
    </source>
</reference>
<organism evidence="2 3">
    <name type="scientific">Mesobacillus foraminis</name>
    <dbReference type="NCBI Taxonomy" id="279826"/>
    <lineage>
        <taxon>Bacteria</taxon>
        <taxon>Bacillati</taxon>
        <taxon>Bacillota</taxon>
        <taxon>Bacilli</taxon>
        <taxon>Bacillales</taxon>
        <taxon>Bacillaceae</taxon>
        <taxon>Mesobacillus</taxon>
    </lineage>
</organism>
<evidence type="ECO:0000313" key="3">
    <source>
        <dbReference type="Proteomes" id="UP000295689"/>
    </source>
</evidence>
<feature type="transmembrane region" description="Helical" evidence="1">
    <location>
        <begin position="94"/>
        <end position="121"/>
    </location>
</feature>
<feature type="transmembrane region" description="Helical" evidence="1">
    <location>
        <begin position="52"/>
        <end position="73"/>
    </location>
</feature>
<keyword evidence="1" id="KW-1133">Transmembrane helix</keyword>
<accession>A0A4R2BKJ6</accession>
<keyword evidence="1" id="KW-0812">Transmembrane</keyword>